<dbReference type="Pfam" id="PF10115">
    <property type="entry name" value="HlyU"/>
    <property type="match status" value="1"/>
</dbReference>
<dbReference type="EMBL" id="OCPC01000001">
    <property type="protein sequence ID" value="SOE08427.1"/>
    <property type="molecule type" value="Genomic_DNA"/>
</dbReference>
<gene>
    <name evidence="1" type="ORF">SAMN05877838_0145</name>
</gene>
<dbReference type="RefSeq" id="WP_097104041.1">
    <property type="nucleotide sequence ID" value="NZ_OCPC01000001.1"/>
</dbReference>
<evidence type="ECO:0008006" key="3">
    <source>
        <dbReference type="Google" id="ProtNLM"/>
    </source>
</evidence>
<dbReference type="OrthoDB" id="9800971at2"/>
<reference evidence="2" key="1">
    <citation type="submission" date="2017-08" db="EMBL/GenBank/DDBJ databases">
        <authorList>
            <person name="Varghese N."/>
            <person name="Submissions S."/>
        </authorList>
    </citation>
    <scope>NUCLEOTIDE SEQUENCE [LARGE SCALE GENOMIC DNA]</scope>
    <source>
        <strain evidence="2">KCTC 23107</strain>
    </source>
</reference>
<evidence type="ECO:0000313" key="1">
    <source>
        <dbReference type="EMBL" id="SOE08427.1"/>
    </source>
</evidence>
<protein>
    <recommendedName>
        <fullName evidence="3">Transcriptional activator HlyU</fullName>
    </recommendedName>
</protein>
<proteinExistence type="predicted"/>
<evidence type="ECO:0000313" key="2">
    <source>
        <dbReference type="Proteomes" id="UP000219465"/>
    </source>
</evidence>
<accession>A0A286HL31</accession>
<sequence length="98" mass="10819">MAGIMDSIRNLFGGGSGSRPPQAANAPDRYKDYLIYAEPIAEGGQWRLAGRIVKGEGDAAREHKFIRADISANREEVETMALRKARQIIEEQGDALFK</sequence>
<name>A0A286HL31_9HYPH</name>
<dbReference type="Proteomes" id="UP000219465">
    <property type="component" value="Unassembled WGS sequence"/>
</dbReference>
<keyword evidence="2" id="KW-1185">Reference proteome</keyword>
<organism evidence="1 2">
    <name type="scientific">Hoeflea halophila</name>
    <dbReference type="NCBI Taxonomy" id="714899"/>
    <lineage>
        <taxon>Bacteria</taxon>
        <taxon>Pseudomonadati</taxon>
        <taxon>Pseudomonadota</taxon>
        <taxon>Alphaproteobacteria</taxon>
        <taxon>Hyphomicrobiales</taxon>
        <taxon>Rhizobiaceae</taxon>
        <taxon>Hoeflea</taxon>
    </lineage>
</organism>
<dbReference type="InterPro" id="IPR018772">
    <property type="entry name" value="Transcription_activator_HlyU"/>
</dbReference>
<dbReference type="AlphaFoldDB" id="A0A286HL31"/>